<evidence type="ECO:0000313" key="8">
    <source>
        <dbReference type="EMBL" id="KEZ79154.1"/>
    </source>
</evidence>
<evidence type="ECO:0000256" key="4">
    <source>
        <dbReference type="ARBA" id="ARBA00022692"/>
    </source>
</evidence>
<feature type="transmembrane region" description="Helical" evidence="7">
    <location>
        <begin position="287"/>
        <end position="307"/>
    </location>
</feature>
<dbReference type="OrthoDB" id="9810457at2"/>
<dbReference type="PANTHER" id="PTHR36838">
    <property type="entry name" value="AUXIN EFFLUX CARRIER FAMILY PROTEIN"/>
    <property type="match status" value="1"/>
</dbReference>
<keyword evidence="9" id="KW-1185">Reference proteome</keyword>
<feature type="transmembrane region" description="Helical" evidence="7">
    <location>
        <begin position="124"/>
        <end position="149"/>
    </location>
</feature>
<dbReference type="Pfam" id="PF03547">
    <property type="entry name" value="Mem_trans"/>
    <property type="match status" value="1"/>
</dbReference>
<reference evidence="8 9" key="1">
    <citation type="submission" date="2013-03" db="EMBL/GenBank/DDBJ databases">
        <title>Salinisphaera hydrothermalis C41B8 Genome Sequencing.</title>
        <authorList>
            <person name="Li C."/>
            <person name="Lai Q."/>
            <person name="Shao Z."/>
        </authorList>
    </citation>
    <scope>NUCLEOTIDE SEQUENCE [LARGE SCALE GENOMIC DNA]</scope>
    <source>
        <strain evidence="8 9">C41B8</strain>
    </source>
</reference>
<dbReference type="STRING" id="1304275.C41B8_00355"/>
<evidence type="ECO:0000256" key="3">
    <source>
        <dbReference type="ARBA" id="ARBA00022475"/>
    </source>
</evidence>
<comment type="subcellular location">
    <subcellularLocation>
        <location evidence="1">Membrane</location>
        <topology evidence="1">Multi-pass membrane protein</topology>
    </subcellularLocation>
</comment>
<feature type="transmembrane region" description="Helical" evidence="7">
    <location>
        <begin position="95"/>
        <end position="118"/>
    </location>
</feature>
<dbReference type="RefSeq" id="WP_037332668.1">
    <property type="nucleotide sequence ID" value="NZ_APNK01000001.1"/>
</dbReference>
<keyword evidence="4 7" id="KW-0812">Transmembrane</keyword>
<gene>
    <name evidence="8" type="ORF">C41B8_00355</name>
</gene>
<feature type="transmembrane region" description="Helical" evidence="7">
    <location>
        <begin position="255"/>
        <end position="275"/>
    </location>
</feature>
<accession>A0A084IR20</accession>
<comment type="caution">
    <text evidence="8">The sequence shown here is derived from an EMBL/GenBank/DDBJ whole genome shotgun (WGS) entry which is preliminary data.</text>
</comment>
<organism evidence="8 9">
    <name type="scientific">Salinisphaera hydrothermalis (strain C41B8)</name>
    <dbReference type="NCBI Taxonomy" id="1304275"/>
    <lineage>
        <taxon>Bacteria</taxon>
        <taxon>Pseudomonadati</taxon>
        <taxon>Pseudomonadota</taxon>
        <taxon>Gammaproteobacteria</taxon>
        <taxon>Salinisphaerales</taxon>
        <taxon>Salinisphaeraceae</taxon>
        <taxon>Salinisphaera</taxon>
    </lineage>
</organism>
<dbReference type="PANTHER" id="PTHR36838:SF3">
    <property type="entry name" value="TRANSPORTER AUXIN EFFLUX CARRIER EC FAMILY"/>
    <property type="match status" value="1"/>
</dbReference>
<keyword evidence="5 7" id="KW-1133">Transmembrane helix</keyword>
<dbReference type="InterPro" id="IPR004776">
    <property type="entry name" value="Mem_transp_PIN-like"/>
</dbReference>
<evidence type="ECO:0000313" key="9">
    <source>
        <dbReference type="Proteomes" id="UP000028302"/>
    </source>
</evidence>
<name>A0A084IR20_SALHC</name>
<dbReference type="GO" id="GO:0055085">
    <property type="term" value="P:transmembrane transport"/>
    <property type="evidence" value="ECO:0007669"/>
    <property type="project" value="InterPro"/>
</dbReference>
<evidence type="ECO:0000256" key="6">
    <source>
        <dbReference type="ARBA" id="ARBA00023136"/>
    </source>
</evidence>
<dbReference type="PATRIC" id="fig|1304275.5.peg.67"/>
<dbReference type="Proteomes" id="UP000028302">
    <property type="component" value="Unassembled WGS sequence"/>
</dbReference>
<feature type="transmembrane region" description="Helical" evidence="7">
    <location>
        <begin position="6"/>
        <end position="22"/>
    </location>
</feature>
<evidence type="ECO:0000256" key="2">
    <source>
        <dbReference type="ARBA" id="ARBA00022448"/>
    </source>
</evidence>
<evidence type="ECO:0000256" key="1">
    <source>
        <dbReference type="ARBA" id="ARBA00004141"/>
    </source>
</evidence>
<protein>
    <submittedName>
        <fullName evidence="8">Auxin efflux carrier</fullName>
    </submittedName>
</protein>
<dbReference type="eggNOG" id="COG0679">
    <property type="taxonomic scope" value="Bacteria"/>
</dbReference>
<feature type="transmembrane region" description="Helical" evidence="7">
    <location>
        <begin position="195"/>
        <end position="217"/>
    </location>
</feature>
<evidence type="ECO:0000256" key="5">
    <source>
        <dbReference type="ARBA" id="ARBA00022989"/>
    </source>
</evidence>
<feature type="transmembrane region" description="Helical" evidence="7">
    <location>
        <begin position="170"/>
        <end position="189"/>
    </location>
</feature>
<dbReference type="EMBL" id="APNK01000001">
    <property type="protein sequence ID" value="KEZ79154.1"/>
    <property type="molecule type" value="Genomic_DNA"/>
</dbReference>
<dbReference type="GO" id="GO:0016020">
    <property type="term" value="C:membrane"/>
    <property type="evidence" value="ECO:0007669"/>
    <property type="project" value="UniProtKB-SubCell"/>
</dbReference>
<dbReference type="AlphaFoldDB" id="A0A084IR20"/>
<keyword evidence="3" id="KW-1003">Cell membrane</keyword>
<evidence type="ECO:0000256" key="7">
    <source>
        <dbReference type="SAM" id="Phobius"/>
    </source>
</evidence>
<feature type="transmembrane region" description="Helical" evidence="7">
    <location>
        <begin position="229"/>
        <end position="249"/>
    </location>
</feature>
<sequence length="309" mass="32693">MSSVTHVLLPIFGLILAGYVCRRTSRLGETAAAELNKFVVWLCLPALLFRVTATANWDEIWHPRFVAVCALATLGVFVATLAVRWRSPRHLVDASIDGLSAAYANTGYIGIPLCVLVLGNDGLVPALIATLIVVCVLFAIAVICVEVGLQAEKTLHHAVAKVLRALAKNPLVVAPIVGAAWAVTGWTLPQPADKFLHLLGAATTPGALVSLGAFLAAKPAGRGEGAFTLSALKLVVHPVLTWVLAFWVFNLPPLWANAALLLAALPTGTGPYMLAEFYQREASVVSGTILYSTLGSLATLTACLYLIQQ</sequence>
<proteinExistence type="predicted"/>
<keyword evidence="2" id="KW-0813">Transport</keyword>
<feature type="transmembrane region" description="Helical" evidence="7">
    <location>
        <begin position="65"/>
        <end position="83"/>
    </location>
</feature>
<keyword evidence="6 7" id="KW-0472">Membrane</keyword>